<comment type="caution">
    <text evidence="2">The sequence shown here is derived from an EMBL/GenBank/DDBJ whole genome shotgun (WGS) entry which is preliminary data.</text>
</comment>
<proteinExistence type="predicted"/>
<keyword evidence="3" id="KW-1185">Reference proteome</keyword>
<dbReference type="AlphaFoldDB" id="A0A9X3CRA1"/>
<protein>
    <submittedName>
        <fullName evidence="2">Glycosyltransferase family 25 protein</fullName>
    </submittedName>
</protein>
<organism evidence="2 3">
    <name type="scientific">Vibrio qingdaonensis</name>
    <dbReference type="NCBI Taxonomy" id="2829491"/>
    <lineage>
        <taxon>Bacteria</taxon>
        <taxon>Pseudomonadati</taxon>
        <taxon>Pseudomonadota</taxon>
        <taxon>Gammaproteobacteria</taxon>
        <taxon>Vibrionales</taxon>
        <taxon>Vibrionaceae</taxon>
        <taxon>Vibrio</taxon>
    </lineage>
</organism>
<evidence type="ECO:0000313" key="3">
    <source>
        <dbReference type="Proteomes" id="UP001155587"/>
    </source>
</evidence>
<dbReference type="Pfam" id="PF01755">
    <property type="entry name" value="Glyco_transf_25"/>
    <property type="match status" value="1"/>
</dbReference>
<evidence type="ECO:0000259" key="1">
    <source>
        <dbReference type="Pfam" id="PF01755"/>
    </source>
</evidence>
<dbReference type="InterPro" id="IPR002654">
    <property type="entry name" value="Glyco_trans_25"/>
</dbReference>
<evidence type="ECO:0000313" key="2">
    <source>
        <dbReference type="EMBL" id="MCW8348061.1"/>
    </source>
</evidence>
<dbReference type="RefSeq" id="WP_265676631.1">
    <property type="nucleotide sequence ID" value="NZ_JAKRRY010000030.1"/>
</dbReference>
<dbReference type="Proteomes" id="UP001155587">
    <property type="component" value="Unassembled WGS sequence"/>
</dbReference>
<accession>A0A9X3CRA1</accession>
<dbReference type="EMBL" id="JAKRRY010000030">
    <property type="protein sequence ID" value="MCW8348061.1"/>
    <property type="molecule type" value="Genomic_DNA"/>
</dbReference>
<dbReference type="CDD" id="cd06532">
    <property type="entry name" value="Glyco_transf_25"/>
    <property type="match status" value="1"/>
</dbReference>
<feature type="domain" description="Glycosyl transferase family 25" evidence="1">
    <location>
        <begin position="2"/>
        <end position="175"/>
    </location>
</feature>
<reference evidence="2" key="1">
    <citation type="submission" date="2022-02" db="EMBL/GenBank/DDBJ databases">
        <title>Vibrio sp. nov, a new bacterium isolated from seawater.</title>
        <authorList>
            <person name="Yuan Y."/>
        </authorList>
    </citation>
    <scope>NUCLEOTIDE SEQUENCE</scope>
    <source>
        <strain evidence="2">ZSDZ65</strain>
    </source>
</reference>
<sequence>MKIFVVSLLHSTERRERVSQIFKMSGYHFEFFDAVNGKDGLPPRLAEKVNDKYRTIYRSRPLSAGEKGCFASHYLLWEKCLQLNESIVILEDDFSPTEHFCDAIDNIDLLIADLDYLRLEKRSCKWVTKDEVAGFERRFLFDNSCGTTGYVLTPQGASKLLSKSDQWLCAVDNYISENYIHNMHSFNLSPPAITALHDMGTYIQLEPKQRVPIYFKLTRELNRFYRFVCSSISNQRFANQLKKDKHL</sequence>
<gene>
    <name evidence="2" type="ORF">MD535_18895</name>
</gene>
<name>A0A9X3CRA1_9VIBR</name>